<reference evidence="2" key="1">
    <citation type="submission" date="2016-10" db="EMBL/GenBank/DDBJ databases">
        <authorList>
            <person name="Varghese N."/>
            <person name="Submissions S."/>
        </authorList>
    </citation>
    <scope>NUCLEOTIDE SEQUENCE [LARGE SCALE GENOMIC DNA]</scope>
    <source>
        <strain evidence="2">930I</strain>
    </source>
</reference>
<gene>
    <name evidence="1" type="ORF">SAMN05421742_1297</name>
</gene>
<sequence>MSWPFGHLRPLSYGAIIADPPWEQALWSPKGEGKAPQAHYGCMSLDAIKALPVGHLARGDCLLA</sequence>
<proteinExistence type="predicted"/>
<evidence type="ECO:0000313" key="2">
    <source>
        <dbReference type="Proteomes" id="UP000217076"/>
    </source>
</evidence>
<feature type="non-terminal residue" evidence="1">
    <location>
        <position position="64"/>
    </location>
</feature>
<keyword evidence="2" id="KW-1185">Reference proteome</keyword>
<dbReference type="Pfam" id="PF05063">
    <property type="entry name" value="MT-A70"/>
    <property type="match status" value="1"/>
</dbReference>
<dbReference type="STRING" id="83401.SAMN05421742_1297"/>
<dbReference type="EMBL" id="FNCV01000029">
    <property type="protein sequence ID" value="SDH94619.1"/>
    <property type="molecule type" value="Genomic_DNA"/>
</dbReference>
<dbReference type="Proteomes" id="UP000217076">
    <property type="component" value="Unassembled WGS sequence"/>
</dbReference>
<protein>
    <submittedName>
        <fullName evidence="1">MT-A70</fullName>
    </submittedName>
</protein>
<name>A0A1G8GJP3_9PROT</name>
<organism evidence="1 2">
    <name type="scientific">Roseospirillum parvum</name>
    <dbReference type="NCBI Taxonomy" id="83401"/>
    <lineage>
        <taxon>Bacteria</taxon>
        <taxon>Pseudomonadati</taxon>
        <taxon>Pseudomonadota</taxon>
        <taxon>Alphaproteobacteria</taxon>
        <taxon>Rhodospirillales</taxon>
        <taxon>Rhodospirillaceae</taxon>
        <taxon>Roseospirillum</taxon>
    </lineage>
</organism>
<dbReference type="AlphaFoldDB" id="A0A1G8GJP3"/>
<dbReference type="InterPro" id="IPR007757">
    <property type="entry name" value="MT-A70-like"/>
</dbReference>
<evidence type="ECO:0000313" key="1">
    <source>
        <dbReference type="EMBL" id="SDH94619.1"/>
    </source>
</evidence>
<accession>A0A1G8GJP3</accession>